<keyword evidence="3" id="KW-0143">Chaperone</keyword>
<dbReference type="CDD" id="cd03112">
    <property type="entry name" value="CobW-like"/>
    <property type="match status" value="1"/>
</dbReference>
<name>A0A2P7RSI1_9HYPH</name>
<dbReference type="GO" id="GO:0016787">
    <property type="term" value="F:hydrolase activity"/>
    <property type="evidence" value="ECO:0007669"/>
    <property type="project" value="UniProtKB-KW"/>
</dbReference>
<feature type="region of interest" description="Disordered" evidence="7">
    <location>
        <begin position="258"/>
        <end position="290"/>
    </location>
</feature>
<keyword evidence="10" id="KW-1185">Reference proteome</keyword>
<dbReference type="Gene3D" id="3.40.50.300">
    <property type="entry name" value="P-loop containing nucleotide triphosphate hydrolases"/>
    <property type="match status" value="1"/>
</dbReference>
<evidence type="ECO:0000256" key="7">
    <source>
        <dbReference type="SAM" id="MobiDB-lite"/>
    </source>
</evidence>
<dbReference type="Proteomes" id="UP000241229">
    <property type="component" value="Unassembled WGS sequence"/>
</dbReference>
<dbReference type="InterPro" id="IPR051316">
    <property type="entry name" value="Zinc-reg_GTPase_activator"/>
</dbReference>
<protein>
    <submittedName>
        <fullName evidence="9">GTP-binding protein</fullName>
    </submittedName>
</protein>
<evidence type="ECO:0000256" key="4">
    <source>
        <dbReference type="ARBA" id="ARBA00034320"/>
    </source>
</evidence>
<evidence type="ECO:0000256" key="5">
    <source>
        <dbReference type="ARBA" id="ARBA00045658"/>
    </source>
</evidence>
<dbReference type="InterPro" id="IPR027417">
    <property type="entry name" value="P-loop_NTPase"/>
</dbReference>
<gene>
    <name evidence="9" type="ORF">C7I84_25685</name>
</gene>
<dbReference type="Pfam" id="PF02492">
    <property type="entry name" value="cobW"/>
    <property type="match status" value="1"/>
</dbReference>
<dbReference type="Gene3D" id="3.30.1220.10">
    <property type="entry name" value="CobW-like, C-terminal domain"/>
    <property type="match status" value="1"/>
</dbReference>
<dbReference type="EMBL" id="PXYK01000034">
    <property type="protein sequence ID" value="PSJ53174.1"/>
    <property type="molecule type" value="Genomic_DNA"/>
</dbReference>
<sequence>MPTCRSRPGVRTCRCRDCAPPSRATARPYARHAAVSPYPIPVSVLTGFLGAGKTTLLNRLLRDPELKDTAVIVNEFGEVAIDHLLVEQASDGVIQLSDGCLCCTVRGELVDTLADLIDRLQTGRIEKLARVVIETTGLADPAPVLQSIMAHPVLVQAFRLDGVITLVDAVNGAATLDNHVEAVKQAAVADRLVITKADLATDAAAVDALRRRLRALNPNAAILDVQGPEAGAAGLLACGLYDPATKTADVRRWLGEAADDGHHHDGHAHHHHDHHHHDGHDAHHHHHDERIKSFSLVHERPVPYAAIEMFLDLLMSVHGDRLLRMKGIIELREDPSRPLVVHGVQKTLHPPARLPAWPDGPRGVRLVLITLDMPEDYVRRLFAIITEEPAVDTPDRAAVRDNPLGIPGFMR</sequence>
<dbReference type="InterPro" id="IPR036627">
    <property type="entry name" value="CobW-likC_sf"/>
</dbReference>
<keyword evidence="2" id="KW-0378">Hydrolase</keyword>
<comment type="similarity">
    <text evidence="4">Belongs to the SIMIBI class G3E GTPase family. ZNG1 subfamily.</text>
</comment>
<dbReference type="InterPro" id="IPR003495">
    <property type="entry name" value="CobW/HypB/UreG_nucleotide-bd"/>
</dbReference>
<dbReference type="SUPFAM" id="SSF52540">
    <property type="entry name" value="P-loop containing nucleoside triphosphate hydrolases"/>
    <property type="match status" value="1"/>
</dbReference>
<dbReference type="Pfam" id="PF07683">
    <property type="entry name" value="CobW_C"/>
    <property type="match status" value="1"/>
</dbReference>
<dbReference type="AlphaFoldDB" id="A0A2P7RSI1"/>
<evidence type="ECO:0000313" key="10">
    <source>
        <dbReference type="Proteomes" id="UP000241229"/>
    </source>
</evidence>
<evidence type="ECO:0000256" key="1">
    <source>
        <dbReference type="ARBA" id="ARBA00022741"/>
    </source>
</evidence>
<dbReference type="OrthoDB" id="9808822at2"/>
<feature type="domain" description="CobW C-terminal" evidence="8">
    <location>
        <begin position="291"/>
        <end position="386"/>
    </location>
</feature>
<reference evidence="9 10" key="1">
    <citation type="submission" date="2018-03" db="EMBL/GenBank/DDBJ databases">
        <title>The draft genome of Mesorhizobium sp. 6GN-30.</title>
        <authorList>
            <person name="Liu L."/>
            <person name="Li L."/>
            <person name="Wang T."/>
            <person name="Zhang X."/>
            <person name="Liang L."/>
        </authorList>
    </citation>
    <scope>NUCLEOTIDE SEQUENCE [LARGE SCALE GENOMIC DNA]</scope>
    <source>
        <strain evidence="9 10">6GN30</strain>
    </source>
</reference>
<dbReference type="GO" id="GO:0000166">
    <property type="term" value="F:nucleotide binding"/>
    <property type="evidence" value="ECO:0007669"/>
    <property type="project" value="UniProtKB-KW"/>
</dbReference>
<dbReference type="InterPro" id="IPR011629">
    <property type="entry name" value="CobW-like_C"/>
</dbReference>
<evidence type="ECO:0000256" key="3">
    <source>
        <dbReference type="ARBA" id="ARBA00023186"/>
    </source>
</evidence>
<dbReference type="PANTHER" id="PTHR13748">
    <property type="entry name" value="COBW-RELATED"/>
    <property type="match status" value="1"/>
</dbReference>
<keyword evidence="1" id="KW-0547">Nucleotide-binding</keyword>
<proteinExistence type="inferred from homology"/>
<evidence type="ECO:0000256" key="2">
    <source>
        <dbReference type="ARBA" id="ARBA00022801"/>
    </source>
</evidence>
<dbReference type="SMART" id="SM00833">
    <property type="entry name" value="CobW_C"/>
    <property type="match status" value="1"/>
</dbReference>
<comment type="caution">
    <text evidence="9">The sequence shown here is derived from an EMBL/GenBank/DDBJ whole genome shotgun (WGS) entry which is preliminary data.</text>
</comment>
<accession>A0A2P7RSI1</accession>
<evidence type="ECO:0000259" key="8">
    <source>
        <dbReference type="SMART" id="SM00833"/>
    </source>
</evidence>
<dbReference type="SUPFAM" id="SSF90002">
    <property type="entry name" value="Hypothetical protein YjiA, C-terminal domain"/>
    <property type="match status" value="1"/>
</dbReference>
<organism evidence="9 10">
    <name type="scientific">Kumtagia ephedrae</name>
    <dbReference type="NCBI Taxonomy" id="2116701"/>
    <lineage>
        <taxon>Bacteria</taxon>
        <taxon>Pseudomonadati</taxon>
        <taxon>Pseudomonadota</taxon>
        <taxon>Alphaproteobacteria</taxon>
        <taxon>Hyphomicrobiales</taxon>
        <taxon>Phyllobacteriaceae</taxon>
        <taxon>Kumtagia</taxon>
    </lineage>
</organism>
<evidence type="ECO:0000256" key="6">
    <source>
        <dbReference type="ARBA" id="ARBA00049117"/>
    </source>
</evidence>
<feature type="compositionally biased region" description="Basic residues" evidence="7">
    <location>
        <begin position="264"/>
        <end position="275"/>
    </location>
</feature>
<comment type="function">
    <text evidence="5">Zinc chaperone that directly transfers zinc cofactor to target proteins, thereby activating them. Zinc is transferred from the CXCC motif in the GTPase domain to the zinc binding site in target proteins in a process requiring GTP hydrolysis.</text>
</comment>
<comment type="catalytic activity">
    <reaction evidence="6">
        <text>GTP + H2O = GDP + phosphate + H(+)</text>
        <dbReference type="Rhea" id="RHEA:19669"/>
        <dbReference type="ChEBI" id="CHEBI:15377"/>
        <dbReference type="ChEBI" id="CHEBI:15378"/>
        <dbReference type="ChEBI" id="CHEBI:37565"/>
        <dbReference type="ChEBI" id="CHEBI:43474"/>
        <dbReference type="ChEBI" id="CHEBI:58189"/>
    </reaction>
    <physiologicalReaction direction="left-to-right" evidence="6">
        <dbReference type="Rhea" id="RHEA:19670"/>
    </physiologicalReaction>
</comment>
<evidence type="ECO:0000313" key="9">
    <source>
        <dbReference type="EMBL" id="PSJ53174.1"/>
    </source>
</evidence>